<protein>
    <recommendedName>
        <fullName evidence="3">Cupin domain protein</fullName>
    </recommendedName>
</protein>
<keyword evidence="2" id="KW-1185">Reference proteome</keyword>
<accession>A0A3P4B2A8</accession>
<dbReference type="Proteomes" id="UP000277294">
    <property type="component" value="Unassembled WGS sequence"/>
</dbReference>
<name>A0A3P4B2A8_9BURK</name>
<dbReference type="AlphaFoldDB" id="A0A3P4B2A8"/>
<dbReference type="SUPFAM" id="SSF51182">
    <property type="entry name" value="RmlC-like cupins"/>
    <property type="match status" value="1"/>
</dbReference>
<evidence type="ECO:0008006" key="3">
    <source>
        <dbReference type="Google" id="ProtNLM"/>
    </source>
</evidence>
<dbReference type="InterPro" id="IPR014710">
    <property type="entry name" value="RmlC-like_jellyroll"/>
</dbReference>
<evidence type="ECO:0000313" key="1">
    <source>
        <dbReference type="EMBL" id="VCU69696.1"/>
    </source>
</evidence>
<evidence type="ECO:0000313" key="2">
    <source>
        <dbReference type="Proteomes" id="UP000277294"/>
    </source>
</evidence>
<gene>
    <name evidence="1" type="ORF">PIGHUM_01759</name>
</gene>
<reference evidence="1 2" key="1">
    <citation type="submission" date="2018-10" db="EMBL/GenBank/DDBJ databases">
        <authorList>
            <person name="Criscuolo A."/>
        </authorList>
    </citation>
    <scope>NUCLEOTIDE SEQUENCE [LARGE SCALE GENOMIC DNA]</scope>
    <source>
        <strain evidence="1">DnA1</strain>
    </source>
</reference>
<dbReference type="CDD" id="cd20299">
    <property type="entry name" value="cupin_YP766765-like"/>
    <property type="match status" value="1"/>
</dbReference>
<dbReference type="OrthoDB" id="2886949at2"/>
<sequence>MNVTRFEQAPVYEAPNHFDMRCVRLQGREAGPAEQLWLGVSTIEPGGHTSLDASPMEKHYVVLDGELTVVAELDGRREESTLRRLDSCRLAPGEKRQLVNRGAQRASVLLAMPFAPPAPR</sequence>
<organism evidence="1 2">
    <name type="scientific">Pigmentiphaga humi</name>
    <dbReference type="NCBI Taxonomy" id="2478468"/>
    <lineage>
        <taxon>Bacteria</taxon>
        <taxon>Pseudomonadati</taxon>
        <taxon>Pseudomonadota</taxon>
        <taxon>Betaproteobacteria</taxon>
        <taxon>Burkholderiales</taxon>
        <taxon>Alcaligenaceae</taxon>
        <taxon>Pigmentiphaga</taxon>
    </lineage>
</organism>
<dbReference type="InterPro" id="IPR011051">
    <property type="entry name" value="RmlC_Cupin_sf"/>
</dbReference>
<proteinExistence type="predicted"/>
<dbReference type="Gene3D" id="2.60.120.10">
    <property type="entry name" value="Jelly Rolls"/>
    <property type="match status" value="1"/>
</dbReference>
<dbReference type="EMBL" id="UWPJ01000015">
    <property type="protein sequence ID" value="VCU69696.1"/>
    <property type="molecule type" value="Genomic_DNA"/>
</dbReference>
<dbReference type="RefSeq" id="WP_124079206.1">
    <property type="nucleotide sequence ID" value="NZ_UWPJ01000015.1"/>
</dbReference>